<dbReference type="VEuPathDB" id="AmoebaDB:DICPUDRAFT_92997"/>
<evidence type="ECO:0000313" key="1">
    <source>
        <dbReference type="EMBL" id="EGC30318.1"/>
    </source>
</evidence>
<accession>F1A0H5</accession>
<name>F1A0H5_DICPU</name>
<dbReference type="eggNOG" id="ENOG502S6KN">
    <property type="taxonomic scope" value="Eukaryota"/>
</dbReference>
<dbReference type="GeneID" id="10510784"/>
<dbReference type="Gene3D" id="3.40.50.1820">
    <property type="entry name" value="alpha/beta hydrolase"/>
    <property type="match status" value="1"/>
</dbReference>
<dbReference type="AlphaFoldDB" id="F1A0H5"/>
<dbReference type="EMBL" id="GL871339">
    <property type="protein sequence ID" value="EGC30318.1"/>
    <property type="molecule type" value="Genomic_DNA"/>
</dbReference>
<dbReference type="SUPFAM" id="SSF53474">
    <property type="entry name" value="alpha/beta-Hydrolases"/>
    <property type="match status" value="1"/>
</dbReference>
<dbReference type="STRING" id="5786.F1A0H5"/>
<keyword evidence="2" id="KW-1185">Reference proteome</keyword>
<dbReference type="OMA" id="HIGYFGA"/>
<gene>
    <name evidence="1" type="ORF">DICPUDRAFT_92997</name>
</gene>
<sequence length="197" mass="22071">MIFVHGVGSSRFSPRNLYLSKFFQSLGFSTLLFDIMTPQEERLNNITGEYKYNVNFISKRIISATQFINSNQKLKKLPIILYGSSTGSAGIIESEGKLKSLGININSIVSRSGRLSLCNRNSLGLLNTPILLLCGGDDKETIDINRQSLDSMHYCQSKKLEIIANSSHLFPENGALEKVAKISFNFLNYHLNNPIKY</sequence>
<protein>
    <recommendedName>
        <fullName evidence="3">KANL3/Tex30 alpha/beta hydrolase-like domain-containing protein</fullName>
    </recommendedName>
</protein>
<proteinExistence type="predicted"/>
<dbReference type="Proteomes" id="UP000001064">
    <property type="component" value="Unassembled WGS sequence"/>
</dbReference>
<evidence type="ECO:0008006" key="3">
    <source>
        <dbReference type="Google" id="ProtNLM"/>
    </source>
</evidence>
<organism evidence="1 2">
    <name type="scientific">Dictyostelium purpureum</name>
    <name type="common">Slime mold</name>
    <dbReference type="NCBI Taxonomy" id="5786"/>
    <lineage>
        <taxon>Eukaryota</taxon>
        <taxon>Amoebozoa</taxon>
        <taxon>Evosea</taxon>
        <taxon>Eumycetozoa</taxon>
        <taxon>Dictyostelia</taxon>
        <taxon>Dictyosteliales</taxon>
        <taxon>Dictyosteliaceae</taxon>
        <taxon>Dictyostelium</taxon>
    </lineage>
</organism>
<dbReference type="InterPro" id="IPR029058">
    <property type="entry name" value="AB_hydrolase_fold"/>
</dbReference>
<reference evidence="2" key="1">
    <citation type="journal article" date="2011" name="Genome Biol.">
        <title>Comparative genomics of the social amoebae Dictyostelium discoideum and Dictyostelium purpureum.</title>
        <authorList>
            <consortium name="US DOE Joint Genome Institute (JGI-PGF)"/>
            <person name="Sucgang R."/>
            <person name="Kuo A."/>
            <person name="Tian X."/>
            <person name="Salerno W."/>
            <person name="Parikh A."/>
            <person name="Feasley C.L."/>
            <person name="Dalin E."/>
            <person name="Tu H."/>
            <person name="Huang E."/>
            <person name="Barry K."/>
            <person name="Lindquist E."/>
            <person name="Shapiro H."/>
            <person name="Bruce D."/>
            <person name="Schmutz J."/>
            <person name="Salamov A."/>
            <person name="Fey P."/>
            <person name="Gaudet P."/>
            <person name="Anjard C."/>
            <person name="Babu M.M."/>
            <person name="Basu S."/>
            <person name="Bushmanova Y."/>
            <person name="van der Wel H."/>
            <person name="Katoh-Kurasawa M."/>
            <person name="Dinh C."/>
            <person name="Coutinho P.M."/>
            <person name="Saito T."/>
            <person name="Elias M."/>
            <person name="Schaap P."/>
            <person name="Kay R.R."/>
            <person name="Henrissat B."/>
            <person name="Eichinger L."/>
            <person name="Rivero F."/>
            <person name="Putnam N.H."/>
            <person name="West C.M."/>
            <person name="Loomis W.F."/>
            <person name="Chisholm R.L."/>
            <person name="Shaulsky G."/>
            <person name="Strassmann J.E."/>
            <person name="Queller D.C."/>
            <person name="Kuspa A."/>
            <person name="Grigoriev I.V."/>
        </authorList>
    </citation>
    <scope>NUCLEOTIDE SEQUENCE [LARGE SCALE GENOMIC DNA]</scope>
    <source>
        <strain evidence="2">QSDP1</strain>
    </source>
</reference>
<dbReference type="KEGG" id="dpp:DICPUDRAFT_92997"/>
<dbReference type="InParanoid" id="F1A0H5"/>
<dbReference type="OrthoDB" id="18845at2759"/>
<dbReference type="RefSeq" id="XP_003293169.1">
    <property type="nucleotide sequence ID" value="XM_003293121.1"/>
</dbReference>
<evidence type="ECO:0000313" key="2">
    <source>
        <dbReference type="Proteomes" id="UP000001064"/>
    </source>
</evidence>